<dbReference type="Pfam" id="PF06985">
    <property type="entry name" value="HET"/>
    <property type="match status" value="1"/>
</dbReference>
<dbReference type="Proteomes" id="UP000305883">
    <property type="component" value="Unassembled WGS sequence"/>
</dbReference>
<comment type="caution">
    <text evidence="2">The sequence shown here is derived from an EMBL/GenBank/DDBJ whole genome shotgun (WGS) entry which is preliminary data.</text>
</comment>
<accession>A0A4T0VQ14</accession>
<organism evidence="2 3">
    <name type="scientific">Colletotrichum higginsianum</name>
    <dbReference type="NCBI Taxonomy" id="80884"/>
    <lineage>
        <taxon>Eukaryota</taxon>
        <taxon>Fungi</taxon>
        <taxon>Dikarya</taxon>
        <taxon>Ascomycota</taxon>
        <taxon>Pezizomycotina</taxon>
        <taxon>Sordariomycetes</taxon>
        <taxon>Hypocreomycetidae</taxon>
        <taxon>Glomerellales</taxon>
        <taxon>Glomerellaceae</taxon>
        <taxon>Colletotrichum</taxon>
        <taxon>Colletotrichum destructivum species complex</taxon>
    </lineage>
</organism>
<reference evidence="2 3" key="1">
    <citation type="journal article" date="2019" name="Genome Biol. Evol.">
        <title>Genomic Plasticity Mediated by Transposable Elements in the Plant Pathogenic Fungus Colletotrichum higginsianum.</title>
        <authorList>
            <person name="Tsushima A."/>
            <person name="Gan P."/>
            <person name="Kumakura N."/>
            <person name="Narusaka M."/>
            <person name="Takano Y."/>
            <person name="Narusaka Y."/>
            <person name="Shirasu K."/>
        </authorList>
    </citation>
    <scope>NUCLEOTIDE SEQUENCE [LARGE SCALE GENOMIC DNA]</scope>
    <source>
        <strain evidence="2 3">MAFF305635-RFP</strain>
    </source>
</reference>
<proteinExistence type="predicted"/>
<dbReference type="AlphaFoldDB" id="A0A4T0VQ14"/>
<evidence type="ECO:0000313" key="2">
    <source>
        <dbReference type="EMBL" id="TIC94045.1"/>
    </source>
</evidence>
<dbReference type="InterPro" id="IPR010730">
    <property type="entry name" value="HET"/>
</dbReference>
<dbReference type="PANTHER" id="PTHR24148">
    <property type="entry name" value="ANKYRIN REPEAT DOMAIN-CONTAINING PROTEIN 39 HOMOLOG-RELATED"/>
    <property type="match status" value="1"/>
</dbReference>
<dbReference type="EMBL" id="MWPZ01000007">
    <property type="protein sequence ID" value="TIC94045.1"/>
    <property type="molecule type" value="Genomic_DNA"/>
</dbReference>
<name>A0A4T0VQ14_9PEZI</name>
<dbReference type="PANTHER" id="PTHR24148:SF73">
    <property type="entry name" value="HET DOMAIN PROTEIN (AFU_ORTHOLOGUE AFUA_8G01020)"/>
    <property type="match status" value="1"/>
</dbReference>
<feature type="domain" description="Heterokaryon incompatibility" evidence="1">
    <location>
        <begin position="47"/>
        <end position="207"/>
    </location>
</feature>
<dbReference type="OrthoDB" id="2157530at2759"/>
<dbReference type="InterPro" id="IPR052895">
    <property type="entry name" value="HetReg/Transcr_Mod"/>
</dbReference>
<sequence length="470" mass="54542">MTSTGDLYPSLNRETRSVRLVKIHAPVGNETLRCTLTAQPLDDAPPFIAVSYVWGSPEPSREIRVNEAAFRVRENLWHALQQLARIANNADNCISEQKKPGAKLPQHLWIDAICVNQDDTSERGHQVGLMKDIFSTAHLVIAWIGLEEGGGGVGGVDLLFDYLRGLKHTARRERNHYLRTRKRKFSFKDAKWFVSRPYWSRIWIVQEFTLAKELWVLCGPSAISWASLQQFRPFGISQQTNLGFKHLSKQERHHSIEKHVESCRELSRLRRSWQTDPRRPSFTDKEPGFGARPRLTRLLAFSKDYHCTDPRDRVYGLLGLTETEDEARIPADYDITPFQLYHRVMFHLKQQGQAFHSQLFRQRLAQGLQIDDHDDLPRSDFVYEAVASRCVRKLFATESAIWRDQFLDDVTDHLEMEGDRDDAQGFFTRARYHFRSFPSEHDPATWELFEDALKTALQIRTKAEKKKALK</sequence>
<protein>
    <submittedName>
        <fullName evidence="2">Heterokaryon incompatibility protein 6, OR allele</fullName>
    </submittedName>
</protein>
<evidence type="ECO:0000259" key="1">
    <source>
        <dbReference type="Pfam" id="PF06985"/>
    </source>
</evidence>
<evidence type="ECO:0000313" key="3">
    <source>
        <dbReference type="Proteomes" id="UP000305883"/>
    </source>
</evidence>
<gene>
    <name evidence="2" type="ORF">CH35J_009174</name>
</gene>